<gene>
    <name evidence="6" type="ORF">C8N24_5519</name>
</gene>
<feature type="chain" id="PRO_5039609849" evidence="4">
    <location>
        <begin position="20"/>
        <end position="146"/>
    </location>
</feature>
<dbReference type="PROSITE" id="PS00196">
    <property type="entry name" value="COPPER_BLUE"/>
    <property type="match status" value="1"/>
</dbReference>
<evidence type="ECO:0000313" key="7">
    <source>
        <dbReference type="Proteomes" id="UP000278962"/>
    </source>
</evidence>
<name>A0A660L0W2_9ACTN</name>
<dbReference type="InterPro" id="IPR033138">
    <property type="entry name" value="Cu_oxidase_CS"/>
</dbReference>
<dbReference type="AlphaFoldDB" id="A0A660L0W2"/>
<protein>
    <submittedName>
        <fullName evidence="6">Plastocyanin</fullName>
    </submittedName>
</protein>
<dbReference type="InterPro" id="IPR008972">
    <property type="entry name" value="Cupredoxin"/>
</dbReference>
<dbReference type="InterPro" id="IPR028096">
    <property type="entry name" value="EfeO_Cupredoxin"/>
</dbReference>
<dbReference type="EMBL" id="RBIL01000002">
    <property type="protein sequence ID" value="RKQ87496.1"/>
    <property type="molecule type" value="Genomic_DNA"/>
</dbReference>
<feature type="domain" description="EfeO-type cupredoxin-like" evidence="5">
    <location>
        <begin position="56"/>
        <end position="145"/>
    </location>
</feature>
<dbReference type="PROSITE" id="PS00079">
    <property type="entry name" value="MULTICOPPER_OXIDASE1"/>
    <property type="match status" value="1"/>
</dbReference>
<evidence type="ECO:0000313" key="6">
    <source>
        <dbReference type="EMBL" id="RKQ87496.1"/>
    </source>
</evidence>
<dbReference type="Pfam" id="PF13473">
    <property type="entry name" value="Cupredoxin_1"/>
    <property type="match status" value="1"/>
</dbReference>
<evidence type="ECO:0000259" key="5">
    <source>
        <dbReference type="Pfam" id="PF13473"/>
    </source>
</evidence>
<dbReference type="InterPro" id="IPR028871">
    <property type="entry name" value="BlueCu_1_BS"/>
</dbReference>
<comment type="caution">
    <text evidence="6">The sequence shown here is derived from an EMBL/GenBank/DDBJ whole genome shotgun (WGS) entry which is preliminary data.</text>
</comment>
<sequence>MRRIAVIAASAALVFAACGGDDEEPAATPAATEAATEAPTEAPTEAATEAATGGATLKVEADPSGALKFTKTELTADAGETTIEFANPSQVPHAVDIEGVDGGETETVTGGDAKPITVDLKPGEYTFYCPVGNHRAEGMEGKLTVR</sequence>
<keyword evidence="4" id="KW-0732">Signal</keyword>
<keyword evidence="7" id="KW-1185">Reference proteome</keyword>
<dbReference type="SUPFAM" id="SSF49503">
    <property type="entry name" value="Cupredoxins"/>
    <property type="match status" value="1"/>
</dbReference>
<proteinExistence type="predicted"/>
<reference evidence="6 7" key="1">
    <citation type="submission" date="2018-10" db="EMBL/GenBank/DDBJ databases">
        <title>Genomic Encyclopedia of Archaeal and Bacterial Type Strains, Phase II (KMG-II): from individual species to whole genera.</title>
        <authorList>
            <person name="Goeker M."/>
        </authorList>
    </citation>
    <scope>NUCLEOTIDE SEQUENCE [LARGE SCALE GENOMIC DNA]</scope>
    <source>
        <strain evidence="6 7">DSM 14954</strain>
    </source>
</reference>
<dbReference type="Gene3D" id="2.60.40.420">
    <property type="entry name" value="Cupredoxins - blue copper proteins"/>
    <property type="match status" value="1"/>
</dbReference>
<accession>A0A660L0W2</accession>
<dbReference type="Proteomes" id="UP000278962">
    <property type="component" value="Unassembled WGS sequence"/>
</dbReference>
<evidence type="ECO:0000256" key="4">
    <source>
        <dbReference type="SAM" id="SignalP"/>
    </source>
</evidence>
<evidence type="ECO:0000256" key="3">
    <source>
        <dbReference type="SAM" id="MobiDB-lite"/>
    </source>
</evidence>
<evidence type="ECO:0000256" key="1">
    <source>
        <dbReference type="ARBA" id="ARBA00022723"/>
    </source>
</evidence>
<keyword evidence="2" id="KW-0186">Copper</keyword>
<dbReference type="OrthoDB" id="345021at2"/>
<keyword evidence="1" id="KW-0479">Metal-binding</keyword>
<dbReference type="RefSeq" id="WP_121256112.1">
    <property type="nucleotide sequence ID" value="NZ_RBIL01000002.1"/>
</dbReference>
<feature type="signal peptide" evidence="4">
    <location>
        <begin position="1"/>
        <end position="19"/>
    </location>
</feature>
<evidence type="ECO:0000256" key="2">
    <source>
        <dbReference type="ARBA" id="ARBA00023008"/>
    </source>
</evidence>
<dbReference type="PROSITE" id="PS51257">
    <property type="entry name" value="PROKAR_LIPOPROTEIN"/>
    <property type="match status" value="1"/>
</dbReference>
<feature type="region of interest" description="Disordered" evidence="3">
    <location>
        <begin position="22"/>
        <end position="58"/>
    </location>
</feature>
<dbReference type="GO" id="GO:0046872">
    <property type="term" value="F:metal ion binding"/>
    <property type="evidence" value="ECO:0007669"/>
    <property type="project" value="UniProtKB-KW"/>
</dbReference>
<organism evidence="6 7">
    <name type="scientific">Solirubrobacter pauli</name>
    <dbReference type="NCBI Taxonomy" id="166793"/>
    <lineage>
        <taxon>Bacteria</taxon>
        <taxon>Bacillati</taxon>
        <taxon>Actinomycetota</taxon>
        <taxon>Thermoleophilia</taxon>
        <taxon>Solirubrobacterales</taxon>
        <taxon>Solirubrobacteraceae</taxon>
        <taxon>Solirubrobacter</taxon>
    </lineage>
</organism>
<feature type="compositionally biased region" description="Low complexity" evidence="3">
    <location>
        <begin position="26"/>
        <end position="52"/>
    </location>
</feature>